<reference evidence="6 7" key="1">
    <citation type="journal article" date="2021" name="BMC Biol.">
        <title>Horizontally acquired antibacterial genes associated with adaptive radiation of ladybird beetles.</title>
        <authorList>
            <person name="Li H.S."/>
            <person name="Tang X.F."/>
            <person name="Huang Y.H."/>
            <person name="Xu Z.Y."/>
            <person name="Chen M.L."/>
            <person name="Du X.Y."/>
            <person name="Qiu B.Y."/>
            <person name="Chen P.T."/>
            <person name="Zhang W."/>
            <person name="Slipinski A."/>
            <person name="Escalona H.E."/>
            <person name="Waterhouse R.M."/>
            <person name="Zwick A."/>
            <person name="Pang H."/>
        </authorList>
    </citation>
    <scope>NUCLEOTIDE SEQUENCE [LARGE SCALE GENOMIC DNA]</scope>
    <source>
        <strain evidence="6">SYSU2018</strain>
    </source>
</reference>
<keyword evidence="3" id="KW-0969">Cilium</keyword>
<evidence type="ECO:0000256" key="5">
    <source>
        <dbReference type="SAM" id="Coils"/>
    </source>
</evidence>
<dbReference type="PANTHER" id="PTHR16011">
    <property type="entry name" value="IFT57/HIPPI"/>
    <property type="match status" value="1"/>
</dbReference>
<keyword evidence="4" id="KW-0966">Cell projection</keyword>
<evidence type="ECO:0000256" key="1">
    <source>
        <dbReference type="ARBA" id="ARBA00004138"/>
    </source>
</evidence>
<gene>
    <name evidence="6" type="ORF">HHI36_008203</name>
</gene>
<keyword evidence="5" id="KW-0175">Coiled coil</keyword>
<dbReference type="EMBL" id="JABFTP020000021">
    <property type="protein sequence ID" value="KAL3269122.1"/>
    <property type="molecule type" value="Genomic_DNA"/>
</dbReference>
<keyword evidence="7" id="KW-1185">Reference proteome</keyword>
<comment type="subcellular location">
    <subcellularLocation>
        <location evidence="1">Cell projection</location>
        <location evidence="1">Cilium</location>
    </subcellularLocation>
</comment>
<dbReference type="Proteomes" id="UP001516400">
    <property type="component" value="Unassembled WGS sequence"/>
</dbReference>
<evidence type="ECO:0000313" key="6">
    <source>
        <dbReference type="EMBL" id="KAL3269122.1"/>
    </source>
</evidence>
<evidence type="ECO:0008006" key="8">
    <source>
        <dbReference type="Google" id="ProtNLM"/>
    </source>
</evidence>
<name>A0ABD2MSD3_9CUCU</name>
<organism evidence="6 7">
    <name type="scientific">Cryptolaemus montrouzieri</name>
    <dbReference type="NCBI Taxonomy" id="559131"/>
    <lineage>
        <taxon>Eukaryota</taxon>
        <taxon>Metazoa</taxon>
        <taxon>Ecdysozoa</taxon>
        <taxon>Arthropoda</taxon>
        <taxon>Hexapoda</taxon>
        <taxon>Insecta</taxon>
        <taxon>Pterygota</taxon>
        <taxon>Neoptera</taxon>
        <taxon>Endopterygota</taxon>
        <taxon>Coleoptera</taxon>
        <taxon>Polyphaga</taxon>
        <taxon>Cucujiformia</taxon>
        <taxon>Coccinelloidea</taxon>
        <taxon>Coccinellidae</taxon>
        <taxon>Scymninae</taxon>
        <taxon>Scymnini</taxon>
        <taxon>Cryptolaemus</taxon>
    </lineage>
</organism>
<sequence>MFDGGPRIIIEKEDEENSTISYLHYVVMEDLLDKLKMLNYEKNFLANLKMKPIHRYYFAITKNPGEQFYLFSLLAAWLIQKAGQEIEQPQESQDPNDTISNILESAKANGIKADFAPSKLKQGVGDQVVLLLDQLANNALKKSNLNWKSPILPEEKEDEIEVVDDESEINLERVEEEMIAAYSDDSDEDNLFHIGDISPNERNFMPVQMKLNTDEQNWNLEVERVVPRLKITIRNDNRDWRSHLEQMKQYKSSIDQSMPLAKSQLEKLHKQITLTVDKIGNREKYLNRELDSILDEYRQQLDELSKVKEEYKKISGGVAERNRELTKLNDRLETIKQQMEERGSSMTDGTPLVNIKKSVTKVKQEITDMNVRIGVLECILLQSRIRDEKQVESEFGAISVF</sequence>
<feature type="coiled-coil region" evidence="5">
    <location>
        <begin position="287"/>
        <end position="342"/>
    </location>
</feature>
<evidence type="ECO:0000256" key="4">
    <source>
        <dbReference type="ARBA" id="ARBA00023273"/>
    </source>
</evidence>
<accession>A0ABD2MSD3</accession>
<comment type="caution">
    <text evidence="6">The sequence shown here is derived from an EMBL/GenBank/DDBJ whole genome shotgun (WGS) entry which is preliminary data.</text>
</comment>
<dbReference type="InterPro" id="IPR019530">
    <property type="entry name" value="Intra-flagellar_transport_57"/>
</dbReference>
<protein>
    <recommendedName>
        <fullName evidence="8">Intraflagellar transport protein 57 homolog</fullName>
    </recommendedName>
</protein>
<comment type="similarity">
    <text evidence="2">Belongs to the IFT57 family.</text>
</comment>
<proteinExistence type="inferred from homology"/>
<dbReference type="AlphaFoldDB" id="A0ABD2MSD3"/>
<evidence type="ECO:0000256" key="2">
    <source>
        <dbReference type="ARBA" id="ARBA00009415"/>
    </source>
</evidence>
<dbReference type="Pfam" id="PF10498">
    <property type="entry name" value="IFT57"/>
    <property type="match status" value="1"/>
</dbReference>
<dbReference type="PANTHER" id="PTHR16011:SF0">
    <property type="entry name" value="INTRAFLAGELLAR TRANSPORT PROTEIN 57 HOMOLOG"/>
    <property type="match status" value="1"/>
</dbReference>
<evidence type="ECO:0000313" key="7">
    <source>
        <dbReference type="Proteomes" id="UP001516400"/>
    </source>
</evidence>
<dbReference type="GO" id="GO:0005929">
    <property type="term" value="C:cilium"/>
    <property type="evidence" value="ECO:0007669"/>
    <property type="project" value="UniProtKB-SubCell"/>
</dbReference>
<evidence type="ECO:0000256" key="3">
    <source>
        <dbReference type="ARBA" id="ARBA00023069"/>
    </source>
</evidence>